<evidence type="ECO:0000313" key="2">
    <source>
        <dbReference type="EMBL" id="PZP34564.1"/>
    </source>
</evidence>
<proteinExistence type="predicted"/>
<dbReference type="PANTHER" id="PTHR35807">
    <property type="entry name" value="TRANSCRIPTIONAL REGULATOR REDD-RELATED"/>
    <property type="match status" value="1"/>
</dbReference>
<dbReference type="InterPro" id="IPR036388">
    <property type="entry name" value="WH-like_DNA-bd_sf"/>
</dbReference>
<dbReference type="Gene3D" id="1.10.10.10">
    <property type="entry name" value="Winged helix-like DNA-binding domain superfamily/Winged helix DNA-binding domain"/>
    <property type="match status" value="1"/>
</dbReference>
<accession>A0A2W5DXL7</accession>
<organism evidence="2 3">
    <name type="scientific">Roseateles depolymerans</name>
    <dbReference type="NCBI Taxonomy" id="76731"/>
    <lineage>
        <taxon>Bacteria</taxon>
        <taxon>Pseudomonadati</taxon>
        <taxon>Pseudomonadota</taxon>
        <taxon>Betaproteobacteria</taxon>
        <taxon>Burkholderiales</taxon>
        <taxon>Sphaerotilaceae</taxon>
        <taxon>Roseateles</taxon>
    </lineage>
</organism>
<dbReference type="Pfam" id="PF03704">
    <property type="entry name" value="BTAD"/>
    <property type="match status" value="1"/>
</dbReference>
<feature type="domain" description="Bacterial transcriptional activator" evidence="1">
    <location>
        <begin position="534"/>
        <end position="680"/>
    </location>
</feature>
<comment type="caution">
    <text evidence="2">The sequence shown here is derived from an EMBL/GenBank/DDBJ whole genome shotgun (WGS) entry which is preliminary data.</text>
</comment>
<reference evidence="2 3" key="1">
    <citation type="submission" date="2017-08" db="EMBL/GenBank/DDBJ databases">
        <title>Infants hospitalized years apart are colonized by the same room-sourced microbial strains.</title>
        <authorList>
            <person name="Brooks B."/>
            <person name="Olm M.R."/>
            <person name="Firek B.A."/>
            <person name="Baker R."/>
            <person name="Thomas B.C."/>
            <person name="Morowitz M.J."/>
            <person name="Banfield J.F."/>
        </authorList>
    </citation>
    <scope>NUCLEOTIDE SEQUENCE [LARGE SCALE GENOMIC DNA]</scope>
    <source>
        <strain evidence="2">S2_012_000_R2_81</strain>
    </source>
</reference>
<dbReference type="InterPro" id="IPR051677">
    <property type="entry name" value="AfsR-DnrI-RedD_regulator"/>
</dbReference>
<evidence type="ECO:0000313" key="3">
    <source>
        <dbReference type="Proteomes" id="UP000249633"/>
    </source>
</evidence>
<evidence type="ECO:0000259" key="1">
    <source>
        <dbReference type="SMART" id="SM01043"/>
    </source>
</evidence>
<dbReference type="EMBL" id="QFOD01000004">
    <property type="protein sequence ID" value="PZP34564.1"/>
    <property type="molecule type" value="Genomic_DNA"/>
</dbReference>
<protein>
    <recommendedName>
        <fullName evidence="1">Bacterial transcriptional activator domain-containing protein</fullName>
    </recommendedName>
</protein>
<dbReference type="PANTHER" id="PTHR35807:SF2">
    <property type="entry name" value="TRANSCRIPTIONAL ACTIVATOR DOMAIN"/>
    <property type="match status" value="1"/>
</dbReference>
<dbReference type="Gene3D" id="1.25.40.10">
    <property type="entry name" value="Tetratricopeptide repeat domain"/>
    <property type="match status" value="1"/>
</dbReference>
<dbReference type="Proteomes" id="UP000249633">
    <property type="component" value="Unassembled WGS sequence"/>
</dbReference>
<gene>
    <name evidence="2" type="ORF">DI603_06325</name>
</gene>
<sequence>MTGPVASSSDQPGAASPAGGLVLSAAERLAQTLDSAHRGEWPAWAGFAALHAHGLHLGDRALALQAMAGLMLTGQHFRRFERFEEGLAALTADDAGVVTLDATQELLVLNARLLGLLLCSPLDPAIEGCATRLQALIEQGLDVNLTLAAARTLIYYFEPRNLRDPALRVQAVIAPRMAEPAATPYRQARWLHMWRICAHYGRQPHLAARALEQLFEIAKRHRLRDVEFLAVLVEAQNALPHGDIAAARSAIERAQTLLDPSQLGELLLLELEKTRLAFMRREKASALHHASRARWLCDEVRMPLAMRWPYAVNEAFAQLLGEDYEAGRATLQALAGSTPPGYAQEVGAMLEGIDAFLAVRDARPDAEERIRALWEGLRRRGSYDFFDHLPEFCGRLCVLALERDIETDFVRSLISKCELAAPEHAPASWPWPLRIQALGGFAVWCHGEPLAAQGKAQRKPLALLQTLVALEAFDEERAVEVAHLVELLWPDLEAAAPKSSFEMSLSRLRKWLGVEQALKLANGRLSLNARLVWCDVDAFERACAALQHSLRPHADATALPTQLRDLIRLYRGPLFGNAVLEPWLRQARERNGLRFTRSVRDAGAHLETAQDWNAALSLYEAGLAQDLSAETLHLALIRCQLALGRDNEARRALARCEALLGIELAGLPEAALSLRATRVMPLR</sequence>
<dbReference type="InterPro" id="IPR011990">
    <property type="entry name" value="TPR-like_helical_dom_sf"/>
</dbReference>
<name>A0A2W5DXL7_9BURK</name>
<dbReference type="InterPro" id="IPR005158">
    <property type="entry name" value="BTAD"/>
</dbReference>
<dbReference type="SUPFAM" id="SSF48452">
    <property type="entry name" value="TPR-like"/>
    <property type="match status" value="1"/>
</dbReference>
<dbReference type="AlphaFoldDB" id="A0A2W5DXL7"/>
<dbReference type="SMART" id="SM01043">
    <property type="entry name" value="BTAD"/>
    <property type="match status" value="1"/>
</dbReference>